<evidence type="ECO:0000313" key="2">
    <source>
        <dbReference type="Proteomes" id="UP000247233"/>
    </source>
</evidence>
<keyword evidence="2" id="KW-1185">Reference proteome</keyword>
<comment type="caution">
    <text evidence="1">The sequence shown here is derived from an EMBL/GenBank/DDBJ whole genome shotgun (WGS) entry which is preliminary data.</text>
</comment>
<gene>
    <name evidence="1" type="ORF">BO70DRAFT_62257</name>
</gene>
<dbReference type="EMBL" id="MSFL01000017">
    <property type="protein sequence ID" value="PWY78326.1"/>
    <property type="molecule type" value="Genomic_DNA"/>
</dbReference>
<dbReference type="RefSeq" id="XP_025398267.1">
    <property type="nucleotide sequence ID" value="XM_025548599.1"/>
</dbReference>
<reference evidence="1 2" key="1">
    <citation type="submission" date="2016-12" db="EMBL/GenBank/DDBJ databases">
        <title>The genomes of Aspergillus section Nigri reveals drivers in fungal speciation.</title>
        <authorList>
            <consortium name="DOE Joint Genome Institute"/>
            <person name="Vesth T.C."/>
            <person name="Nybo J."/>
            <person name="Theobald S."/>
            <person name="Brandl J."/>
            <person name="Frisvad J.C."/>
            <person name="Nielsen K.F."/>
            <person name="Lyhne E.K."/>
            <person name="Kogle M.E."/>
            <person name="Kuo A."/>
            <person name="Riley R."/>
            <person name="Clum A."/>
            <person name="Nolan M."/>
            <person name="Lipzen A."/>
            <person name="Salamov A."/>
            <person name="Henrissat B."/>
            <person name="Wiebenga A."/>
            <person name="De Vries R.P."/>
            <person name="Grigoriev I.V."/>
            <person name="Mortensen U.H."/>
            <person name="Andersen M.R."/>
            <person name="Baker S.E."/>
        </authorList>
    </citation>
    <scope>NUCLEOTIDE SEQUENCE [LARGE SCALE GENOMIC DNA]</scope>
    <source>
        <strain evidence="1 2">CBS 117.55</strain>
    </source>
</reference>
<dbReference type="VEuPathDB" id="FungiDB:BO70DRAFT_62257"/>
<sequence length="121" mass="13728">MPKVWDEAWAWAWAWVRGSIIATRVSLTMQDGWLCGVWCGMSRVVCEEDRRIGGSALMGMGRTRGVSYLVDVDVIHCHSLRNVDLFHLQCGVSRNGGHDVCLWWMGCGQRCLLCAYTPYEM</sequence>
<evidence type="ECO:0000313" key="1">
    <source>
        <dbReference type="EMBL" id="PWY78326.1"/>
    </source>
</evidence>
<dbReference type="Proteomes" id="UP000247233">
    <property type="component" value="Unassembled WGS sequence"/>
</dbReference>
<name>A0A317VVB7_9EURO</name>
<accession>A0A317VVB7</accession>
<proteinExistence type="predicted"/>
<dbReference type="GeneID" id="37070836"/>
<organism evidence="1 2">
    <name type="scientific">Aspergillus heteromorphus CBS 117.55</name>
    <dbReference type="NCBI Taxonomy" id="1448321"/>
    <lineage>
        <taxon>Eukaryota</taxon>
        <taxon>Fungi</taxon>
        <taxon>Dikarya</taxon>
        <taxon>Ascomycota</taxon>
        <taxon>Pezizomycotina</taxon>
        <taxon>Eurotiomycetes</taxon>
        <taxon>Eurotiomycetidae</taxon>
        <taxon>Eurotiales</taxon>
        <taxon>Aspergillaceae</taxon>
        <taxon>Aspergillus</taxon>
        <taxon>Aspergillus subgen. Circumdati</taxon>
    </lineage>
</organism>
<dbReference type="AlphaFoldDB" id="A0A317VVB7"/>
<protein>
    <submittedName>
        <fullName evidence="1">Uncharacterized protein</fullName>
    </submittedName>
</protein>